<dbReference type="NCBIfam" id="TIGR00360">
    <property type="entry name" value="ComEC_N-term"/>
    <property type="match status" value="1"/>
</dbReference>
<feature type="transmembrane region" description="Helical" evidence="6">
    <location>
        <begin position="243"/>
        <end position="261"/>
    </location>
</feature>
<dbReference type="InterPro" id="IPR004477">
    <property type="entry name" value="ComEC_N"/>
</dbReference>
<feature type="transmembrane region" description="Helical" evidence="6">
    <location>
        <begin position="337"/>
        <end position="358"/>
    </location>
</feature>
<dbReference type="InterPro" id="IPR001279">
    <property type="entry name" value="Metallo-B-lactamas"/>
</dbReference>
<dbReference type="PANTHER" id="PTHR30619">
    <property type="entry name" value="DNA INTERNALIZATION/COMPETENCE PROTEIN COMEC/REC2"/>
    <property type="match status" value="1"/>
</dbReference>
<comment type="subcellular location">
    <subcellularLocation>
        <location evidence="1">Cell membrane</location>
        <topology evidence="1">Multi-pass membrane protein</topology>
    </subcellularLocation>
</comment>
<feature type="transmembrane region" description="Helical" evidence="6">
    <location>
        <begin position="273"/>
        <end position="295"/>
    </location>
</feature>
<feature type="transmembrane region" description="Helical" evidence="6">
    <location>
        <begin position="370"/>
        <end position="393"/>
    </location>
</feature>
<evidence type="ECO:0000259" key="7">
    <source>
        <dbReference type="SMART" id="SM00849"/>
    </source>
</evidence>
<dbReference type="Pfam" id="PF03772">
    <property type="entry name" value="Competence"/>
    <property type="match status" value="1"/>
</dbReference>
<reference evidence="8 9" key="1">
    <citation type="journal article" date="2016" name="Front. Microbiol.">
        <title>Comprehensive Phylogenetic Analysis of Bovine Non-aureus Staphylococci Species Based on Whole-Genome Sequencing.</title>
        <authorList>
            <person name="Naushad S."/>
            <person name="Barkema H.W."/>
            <person name="Luby C."/>
            <person name="Condas L.A."/>
            <person name="Nobrega D.B."/>
            <person name="Carson D.A."/>
            <person name="De Buck J."/>
        </authorList>
    </citation>
    <scope>NUCLEOTIDE SEQUENCE [LARGE SCALE GENOMIC DNA]</scope>
    <source>
        <strain evidence="8 9">SNUC 105</strain>
    </source>
</reference>
<evidence type="ECO:0000256" key="4">
    <source>
        <dbReference type="ARBA" id="ARBA00022989"/>
    </source>
</evidence>
<feature type="transmembrane region" description="Helical" evidence="6">
    <location>
        <begin position="456"/>
        <end position="473"/>
    </location>
</feature>
<gene>
    <name evidence="8" type="ORF">BU638_01090</name>
</gene>
<accession>A0AAX0ZKE4</accession>
<keyword evidence="5 6" id="KW-0472">Membrane</keyword>
<dbReference type="InterPro" id="IPR035681">
    <property type="entry name" value="ComA-like_MBL"/>
</dbReference>
<keyword evidence="3 6" id="KW-0812">Transmembrane</keyword>
<evidence type="ECO:0000256" key="6">
    <source>
        <dbReference type="SAM" id="Phobius"/>
    </source>
</evidence>
<dbReference type="InterPro" id="IPR004797">
    <property type="entry name" value="Competence_ComEC/Rec2"/>
</dbReference>
<dbReference type="GO" id="GO:0030420">
    <property type="term" value="P:establishment of competence for transformation"/>
    <property type="evidence" value="ECO:0007669"/>
    <property type="project" value="InterPro"/>
</dbReference>
<dbReference type="PANTHER" id="PTHR30619:SF7">
    <property type="entry name" value="BETA-LACTAMASE DOMAIN PROTEIN"/>
    <property type="match status" value="1"/>
</dbReference>
<dbReference type="AlphaFoldDB" id="A0AAX0ZKE4"/>
<dbReference type="SMART" id="SM00849">
    <property type="entry name" value="Lactamase_B"/>
    <property type="match status" value="1"/>
</dbReference>
<feature type="domain" description="Metallo-beta-lactamase" evidence="7">
    <location>
        <begin position="488"/>
        <end position="693"/>
    </location>
</feature>
<name>A0AAX0ZKE4_STACR</name>
<protein>
    <submittedName>
        <fullName evidence="8">DNA internalization-related competence protein ComEC/Rec2</fullName>
    </submittedName>
</protein>
<keyword evidence="4 6" id="KW-1133">Transmembrane helix</keyword>
<dbReference type="CDD" id="cd07731">
    <property type="entry name" value="ComA-like_MBL-fold"/>
    <property type="match status" value="1"/>
</dbReference>
<evidence type="ECO:0000256" key="3">
    <source>
        <dbReference type="ARBA" id="ARBA00022692"/>
    </source>
</evidence>
<dbReference type="GO" id="GO:0005886">
    <property type="term" value="C:plasma membrane"/>
    <property type="evidence" value="ECO:0007669"/>
    <property type="project" value="UniProtKB-SubCell"/>
</dbReference>
<evidence type="ECO:0000313" key="8">
    <source>
        <dbReference type="EMBL" id="PTG28830.1"/>
    </source>
</evidence>
<evidence type="ECO:0000256" key="1">
    <source>
        <dbReference type="ARBA" id="ARBA00004651"/>
    </source>
</evidence>
<dbReference type="Proteomes" id="UP000242144">
    <property type="component" value="Unassembled WGS sequence"/>
</dbReference>
<feature type="transmembrane region" description="Helical" evidence="6">
    <location>
        <begin position="7"/>
        <end position="34"/>
    </location>
</feature>
<evidence type="ECO:0000256" key="2">
    <source>
        <dbReference type="ARBA" id="ARBA00022475"/>
    </source>
</evidence>
<dbReference type="InterPro" id="IPR036866">
    <property type="entry name" value="RibonucZ/Hydroxyglut_hydro"/>
</dbReference>
<dbReference type="Gene3D" id="3.60.15.10">
    <property type="entry name" value="Ribonuclease Z/Hydroxyacylglutathione hydrolase-like"/>
    <property type="match status" value="1"/>
</dbReference>
<proteinExistence type="predicted"/>
<feature type="transmembrane region" description="Helical" evidence="6">
    <location>
        <begin position="307"/>
        <end position="325"/>
    </location>
</feature>
<dbReference type="NCBIfam" id="TIGR00361">
    <property type="entry name" value="ComEC_Rec2"/>
    <property type="match status" value="1"/>
</dbReference>
<dbReference type="SUPFAM" id="SSF56281">
    <property type="entry name" value="Metallo-hydrolase/oxidoreductase"/>
    <property type="match status" value="1"/>
</dbReference>
<organism evidence="8 9">
    <name type="scientific">Staphylococcus chromogenes</name>
    <name type="common">Staphylococcus hyicus subsp. chromogenes</name>
    <dbReference type="NCBI Taxonomy" id="46126"/>
    <lineage>
        <taxon>Bacteria</taxon>
        <taxon>Bacillati</taxon>
        <taxon>Bacillota</taxon>
        <taxon>Bacilli</taxon>
        <taxon>Bacillales</taxon>
        <taxon>Staphylococcaceae</taxon>
        <taxon>Staphylococcus</taxon>
    </lineage>
</organism>
<feature type="transmembrane region" description="Helical" evidence="6">
    <location>
        <begin position="40"/>
        <end position="60"/>
    </location>
</feature>
<keyword evidence="2" id="KW-1003">Cell membrane</keyword>
<sequence length="739" mass="84748">MQYILCFFIIGQLAIHHLYTACFLCAIITCSIFIKHQRWPLTLLCIISCILGGAIEHHFINKNQSFIQSNSQTSQLPTTIRIKFISLPIIDRKGLHATVATSNNKKMILKVYNPPKQTVPSARFFFTHTCKIQGKIKPANNMGQVDYFNVQTITFQSCYRSQPLWDDYIRYFRNIYTERLLSSKLIGKDKIIALTTGNSQYITPNELSLIRQLGISHLFAVSGTHVGILLSLLYLILKRLPMPLAVVKIIILCLLPIYLIFAGDAPSAQRAVLMASIVLIFSKLLLLNGITILSLSYIALSLYAPELHYHLGFQFSFTICFFLILSQKWLSKQNLYLVLWKTTLVSFYGTLSISYHHFNEIQWQSIITNIVFVPLYSFIIIPFAFLTIPMYLISPHIIENISILPNTLFQFQEALLQMFQPLTKFHWVIANYGEPGFLIITFCSFISMLLLNLKKYRYFLIFTVIAIFFSIVFKPSFTDEMILIDVGQGDAILFKSRTHKTLLIDTGGQLPHLKQRSNFNITERKLYPTLKSKGITQIDYLLITHDHADHMGELKELADKVTIKNIIINPHHFNRDLLHEVIDITKSEQAILHSAFELKTLKLDEFQFQFLNATIKNSENPNEHSIITLANIYNNRILLMGDATVANEDLLRQKYNIPKINILKVGHHGSKTSTSENFLATIRPEIALISSGKNNMYRLPHPEILERLSKQDIATYNTAENQNLTIQFTSENYILSKPP</sequence>
<feature type="transmembrane region" description="Helical" evidence="6">
    <location>
        <begin position="425"/>
        <end position="450"/>
    </location>
</feature>
<evidence type="ECO:0000313" key="9">
    <source>
        <dbReference type="Proteomes" id="UP000242144"/>
    </source>
</evidence>
<comment type="caution">
    <text evidence="8">The sequence shown here is derived from an EMBL/GenBank/DDBJ whole genome shotgun (WGS) entry which is preliminary data.</text>
</comment>
<feature type="transmembrane region" description="Helical" evidence="6">
    <location>
        <begin position="218"/>
        <end position="237"/>
    </location>
</feature>
<dbReference type="InterPro" id="IPR052159">
    <property type="entry name" value="Competence_DNA_uptake"/>
</dbReference>
<evidence type="ECO:0000256" key="5">
    <source>
        <dbReference type="ARBA" id="ARBA00023136"/>
    </source>
</evidence>
<dbReference type="Pfam" id="PF00753">
    <property type="entry name" value="Lactamase_B"/>
    <property type="match status" value="1"/>
</dbReference>
<dbReference type="EMBL" id="PZCM01000001">
    <property type="protein sequence ID" value="PTG28830.1"/>
    <property type="molecule type" value="Genomic_DNA"/>
</dbReference>